<name>A0A344TFG9_9BACT</name>
<protein>
    <recommendedName>
        <fullName evidence="4">VWFA domain-containing protein</fullName>
    </recommendedName>
</protein>
<organism evidence="2 3">
    <name type="scientific">Runella rosea</name>
    <dbReference type="NCBI Taxonomy" id="2259595"/>
    <lineage>
        <taxon>Bacteria</taxon>
        <taxon>Pseudomonadati</taxon>
        <taxon>Bacteroidota</taxon>
        <taxon>Cytophagia</taxon>
        <taxon>Cytophagales</taxon>
        <taxon>Spirosomataceae</taxon>
        <taxon>Runella</taxon>
    </lineage>
</organism>
<reference evidence="2 3" key="1">
    <citation type="submission" date="2018-07" db="EMBL/GenBank/DDBJ databases">
        <title>Genome sequencing of Runella.</title>
        <authorList>
            <person name="Baek M.-G."/>
            <person name="Yi H."/>
        </authorList>
    </citation>
    <scope>NUCLEOTIDE SEQUENCE [LARGE SCALE GENOMIC DNA]</scope>
    <source>
        <strain evidence="2 3">HYN0085</strain>
    </source>
</reference>
<keyword evidence="1" id="KW-0732">Signal</keyword>
<keyword evidence="3" id="KW-1185">Reference proteome</keyword>
<gene>
    <name evidence="2" type="ORF">DR864_06420</name>
</gene>
<dbReference type="OrthoDB" id="791960at2"/>
<evidence type="ECO:0000313" key="3">
    <source>
        <dbReference type="Proteomes" id="UP000251993"/>
    </source>
</evidence>
<sequence>MKQILVFFATLLLLQSCMPEAQNKSLTYQNIIILSDLSDRVEPTINGSIPNQQYPPKDIKEIDKILKFFKDECVKPGEKIGDKSCISFSTFSNESIACIDIDKIKDLGAKQQFINSTGKYQNNGLGYEIDNFKQKVQSAYNSIQNKGLDLISVTIDKIENSPIIKKNTVLTNGIDSTFVNYENHIYIFTDGYLEYKGKNSNNQFYFGNPEIEKIRLYCETNNVNIATALKDNGSLCLPTVTNDKNQFINLHILETHERDKNTKLQTYKNPTGLRDNEILEAVWRKWATESNFKSFEWKKY</sequence>
<dbReference type="EMBL" id="CP030850">
    <property type="protein sequence ID" value="AXE17390.1"/>
    <property type="molecule type" value="Genomic_DNA"/>
</dbReference>
<dbReference type="RefSeq" id="WP_114066176.1">
    <property type="nucleotide sequence ID" value="NZ_CP030850.1"/>
</dbReference>
<dbReference type="KEGG" id="run:DR864_06420"/>
<evidence type="ECO:0000313" key="2">
    <source>
        <dbReference type="EMBL" id="AXE17390.1"/>
    </source>
</evidence>
<accession>A0A344TFG9</accession>
<dbReference type="PROSITE" id="PS51257">
    <property type="entry name" value="PROKAR_LIPOPROTEIN"/>
    <property type="match status" value="1"/>
</dbReference>
<dbReference type="Proteomes" id="UP000251993">
    <property type="component" value="Chromosome"/>
</dbReference>
<proteinExistence type="predicted"/>
<feature type="signal peptide" evidence="1">
    <location>
        <begin position="1"/>
        <end position="21"/>
    </location>
</feature>
<feature type="chain" id="PRO_5016839838" description="VWFA domain-containing protein" evidence="1">
    <location>
        <begin position="22"/>
        <end position="300"/>
    </location>
</feature>
<evidence type="ECO:0000256" key="1">
    <source>
        <dbReference type="SAM" id="SignalP"/>
    </source>
</evidence>
<dbReference type="AlphaFoldDB" id="A0A344TFG9"/>
<evidence type="ECO:0008006" key="4">
    <source>
        <dbReference type="Google" id="ProtNLM"/>
    </source>
</evidence>